<evidence type="ECO:0000256" key="4">
    <source>
        <dbReference type="ARBA" id="ARBA00022729"/>
    </source>
</evidence>
<feature type="compositionally biased region" description="Basic and acidic residues" evidence="6">
    <location>
        <begin position="842"/>
        <end position="858"/>
    </location>
</feature>
<feature type="compositionally biased region" description="Basic and acidic residues" evidence="6">
    <location>
        <begin position="34"/>
        <end position="44"/>
    </location>
</feature>
<organism evidence="9 10">
    <name type="scientific">Mastacembelus armatus</name>
    <name type="common">zig-zag eel</name>
    <dbReference type="NCBI Taxonomy" id="205130"/>
    <lineage>
        <taxon>Eukaryota</taxon>
        <taxon>Metazoa</taxon>
        <taxon>Chordata</taxon>
        <taxon>Craniata</taxon>
        <taxon>Vertebrata</taxon>
        <taxon>Euteleostomi</taxon>
        <taxon>Actinopterygii</taxon>
        <taxon>Neopterygii</taxon>
        <taxon>Teleostei</taxon>
        <taxon>Neoteleostei</taxon>
        <taxon>Acanthomorphata</taxon>
        <taxon>Anabantaria</taxon>
        <taxon>Synbranchiformes</taxon>
        <taxon>Mastacembelidae</taxon>
        <taxon>Mastacembelus</taxon>
    </lineage>
</organism>
<feature type="chain" id="PRO_5030081664" description="EMI domain-containing protein" evidence="7">
    <location>
        <begin position="24"/>
        <end position="974"/>
    </location>
</feature>
<accession>A0A3Q3N0M8</accession>
<dbReference type="Pfam" id="PF07546">
    <property type="entry name" value="EMI"/>
    <property type="match status" value="1"/>
</dbReference>
<name>A0A3Q3N0M8_9TELE</name>
<feature type="region of interest" description="Disordered" evidence="6">
    <location>
        <begin position="24"/>
        <end position="70"/>
    </location>
</feature>
<evidence type="ECO:0000313" key="9">
    <source>
        <dbReference type="Ensembl" id="ENSMAMP00000033528.2"/>
    </source>
</evidence>
<dbReference type="GeneTree" id="ENSGT01030000234633"/>
<evidence type="ECO:0000256" key="1">
    <source>
        <dbReference type="ARBA" id="ARBA00004498"/>
    </source>
</evidence>
<feature type="compositionally biased region" description="Polar residues" evidence="6">
    <location>
        <begin position="182"/>
        <end position="192"/>
    </location>
</feature>
<dbReference type="PANTHER" id="PTHR15427">
    <property type="entry name" value="EMILIN ELASTIN MICROFIBRIL INTERFACE-LOCATED PROTEIN ELASTIN MICROFIBRIL INTERFACER"/>
    <property type="match status" value="1"/>
</dbReference>
<evidence type="ECO:0000256" key="6">
    <source>
        <dbReference type="SAM" id="MobiDB-lite"/>
    </source>
</evidence>
<feature type="compositionally biased region" description="Basic residues" evidence="6">
    <location>
        <begin position="207"/>
        <end position="216"/>
    </location>
</feature>
<comment type="subcellular location">
    <subcellularLocation>
        <location evidence="1">Secreted</location>
        <location evidence="1">Extracellular space</location>
        <location evidence="1">Extracellular matrix</location>
    </subcellularLocation>
</comment>
<dbReference type="GO" id="GO:0005576">
    <property type="term" value="C:extracellular region"/>
    <property type="evidence" value="ECO:0007669"/>
    <property type="project" value="UniProtKB-SubCell"/>
</dbReference>
<keyword evidence="5" id="KW-1015">Disulfide bond</keyword>
<evidence type="ECO:0000313" key="10">
    <source>
        <dbReference type="Proteomes" id="UP000261640"/>
    </source>
</evidence>
<dbReference type="InterPro" id="IPR050392">
    <property type="entry name" value="Collagen/C1q_domain"/>
</dbReference>
<evidence type="ECO:0000256" key="3">
    <source>
        <dbReference type="ARBA" id="ARBA00022530"/>
    </source>
</evidence>
<protein>
    <recommendedName>
        <fullName evidence="8">EMI domain-containing protein</fullName>
    </recommendedName>
</protein>
<proteinExistence type="predicted"/>
<keyword evidence="4 7" id="KW-0732">Signal</keyword>
<sequence>MTAVGELLLVLGLLVSAHCEVRARDPEVEEEEERGGRGGGERFRTGAFSPHPERLYPEATETPPPSGTRGRYISRNGNWCAFVQNRVVTMAVETGTEKYIMKAQSPCPNRVPGCQMDLYKMSTRPVYTQKQKTFTALYWSCCPGYAGSNCDDTDVQAESLQQRGDPNHEQNDHQGSGGDVTYPTNQPSITQPAHTHNHSSHHATNTHTRHHPHPHHHDQQQQEHHLPGVDKLDANRDTHPYPEALTVLPIPYVMAMLVQPVLEGFNRSLQHLSQQVEELALDVAHLKSSQRGPETQPGPLDSPKLERAAGEQPDAKFDLVYQHIRDIQRQMENQQTEMANRLHSHHAMLHYNFTSFKMDIDMKLKRHQKMLQVSLQIMNSTLSELKPDQNQSTDNQLKVQIPPPPPQALDSSALWVAIERLDNMVVNNTVKVGGLTKDVEFTSGSVQQLRRDFLELEKNVTKARHNTQVLFMETGLEVEAAKEAVMSKMNHLAGNLTTQGQRLQELDVDVDYLYTNFYKNSSAGDCDCKALKATVAQLESGLANVTELANDNRLTLDEQNEGTVEEWDRTSDWMPTAEALQDSVQQVKESLASEQGKTRVLAQGLADLSSSVRIGLAQVSSLNEMDKMLELETQRLSGSFSSLLQDAIRHSEVLELLLGEEVLDFLEMPERDQKAHSIPVLKEQLRLLQEQLRGHNQSITSLLSNRPGGREDLPASDQPSSHFPPDGTRSGGVPARERQLLLHPGHRGDGSDLWNLEKKVEKLGLKVHQLDKRTCPCPNISTNGGAPPAGVDAKLQAEVTWLKRGLEEHLRMFKNVFSNADALAASDATLELDKVWQLVKNGDGKKEKKRGGGREKTGRGGGGGGNHRSKRDSGESAVLLLHLKVCPLKLLLPTSDCNRLITTTHSHNYYTDCSTSSSQCETAGLSRCVTLSRCSSCPVQPIRSLAALRGWISSECVKQRHRVSRVSDLGSVSP</sequence>
<keyword evidence="2" id="KW-0964">Secreted</keyword>
<feature type="signal peptide" evidence="7">
    <location>
        <begin position="1"/>
        <end position="23"/>
    </location>
</feature>
<dbReference type="Proteomes" id="UP000261640">
    <property type="component" value="Unplaced"/>
</dbReference>
<evidence type="ECO:0000259" key="8">
    <source>
        <dbReference type="PROSITE" id="PS51041"/>
    </source>
</evidence>
<dbReference type="InterPro" id="IPR011489">
    <property type="entry name" value="EMI_domain"/>
</dbReference>
<reference evidence="9" key="1">
    <citation type="submission" date="2025-08" db="UniProtKB">
        <authorList>
            <consortium name="Ensembl"/>
        </authorList>
    </citation>
    <scope>IDENTIFICATION</scope>
</reference>
<evidence type="ECO:0000256" key="2">
    <source>
        <dbReference type="ARBA" id="ARBA00022525"/>
    </source>
</evidence>
<dbReference type="InParanoid" id="A0A3Q3N0M8"/>
<feature type="region of interest" description="Disordered" evidence="6">
    <location>
        <begin position="700"/>
        <end position="733"/>
    </location>
</feature>
<keyword evidence="10" id="KW-1185">Reference proteome</keyword>
<dbReference type="PROSITE" id="PS51041">
    <property type="entry name" value="EMI"/>
    <property type="match status" value="1"/>
</dbReference>
<feature type="domain" description="EMI" evidence="8">
    <location>
        <begin position="76"/>
        <end position="152"/>
    </location>
</feature>
<feature type="region of interest" description="Disordered" evidence="6">
    <location>
        <begin position="287"/>
        <end position="309"/>
    </location>
</feature>
<feature type="region of interest" description="Disordered" evidence="6">
    <location>
        <begin position="162"/>
        <end position="225"/>
    </location>
</feature>
<dbReference type="Ensembl" id="ENSMAMT00000034388.2">
    <property type="protein sequence ID" value="ENSMAMP00000033528.2"/>
    <property type="gene ID" value="ENSMAMG00000022542.2"/>
</dbReference>
<reference evidence="9" key="2">
    <citation type="submission" date="2025-09" db="UniProtKB">
        <authorList>
            <consortium name="Ensembl"/>
        </authorList>
    </citation>
    <scope>IDENTIFICATION</scope>
</reference>
<dbReference type="PANTHER" id="PTHR15427:SF40">
    <property type="entry name" value="MULTIMERIN-2 PRECURSOR"/>
    <property type="match status" value="1"/>
</dbReference>
<evidence type="ECO:0000256" key="7">
    <source>
        <dbReference type="SAM" id="SignalP"/>
    </source>
</evidence>
<evidence type="ECO:0000256" key="5">
    <source>
        <dbReference type="ARBA" id="ARBA00023157"/>
    </source>
</evidence>
<dbReference type="STRING" id="205130.ENSMAMP00000033528"/>
<dbReference type="AlphaFoldDB" id="A0A3Q3N0M8"/>
<keyword evidence="3" id="KW-0272">Extracellular matrix</keyword>
<feature type="region of interest" description="Disordered" evidence="6">
    <location>
        <begin position="842"/>
        <end position="872"/>
    </location>
</feature>